<sequence length="150" mass="16122">MPFENPDRETIQSILQHAENIAVVGLSADPEKTSHQVAAAMQAKGYRIIPVNPTAAGQTILGEKVYASLKDIPEPVDIVNVFRRPEHTPPIAEEAAAIGAKTLWLQLGIANEEAAEIAARAGMRVIMDRCIKVEDSILLPHGRNQGGSPS</sequence>
<evidence type="ECO:0000313" key="2">
    <source>
        <dbReference type="EMBL" id="MFC7750412.1"/>
    </source>
</evidence>
<dbReference type="EMBL" id="JBHTGQ010000023">
    <property type="protein sequence ID" value="MFC7750412.1"/>
    <property type="molecule type" value="Genomic_DNA"/>
</dbReference>
<protein>
    <submittedName>
        <fullName evidence="2">CoA-binding protein</fullName>
    </submittedName>
</protein>
<dbReference type="InterPro" id="IPR003781">
    <property type="entry name" value="CoA-bd"/>
</dbReference>
<name>A0ABW2V2P1_9BACL</name>
<proteinExistence type="predicted"/>
<dbReference type="Proteomes" id="UP001596528">
    <property type="component" value="Unassembled WGS sequence"/>
</dbReference>
<keyword evidence="3" id="KW-1185">Reference proteome</keyword>
<gene>
    <name evidence="2" type="ORF">ACFQWB_10805</name>
</gene>
<reference evidence="3" key="1">
    <citation type="journal article" date="2019" name="Int. J. Syst. Evol. Microbiol.">
        <title>The Global Catalogue of Microorganisms (GCM) 10K type strain sequencing project: providing services to taxonomists for standard genome sequencing and annotation.</title>
        <authorList>
            <consortium name="The Broad Institute Genomics Platform"/>
            <consortium name="The Broad Institute Genome Sequencing Center for Infectious Disease"/>
            <person name="Wu L."/>
            <person name="Ma J."/>
        </authorList>
    </citation>
    <scope>NUCLEOTIDE SEQUENCE [LARGE SCALE GENOMIC DNA]</scope>
    <source>
        <strain evidence="3">JCM 18657</strain>
    </source>
</reference>
<evidence type="ECO:0000259" key="1">
    <source>
        <dbReference type="SMART" id="SM00881"/>
    </source>
</evidence>
<organism evidence="2 3">
    <name type="scientific">Paenibacillus thermoaerophilus</name>
    <dbReference type="NCBI Taxonomy" id="1215385"/>
    <lineage>
        <taxon>Bacteria</taxon>
        <taxon>Bacillati</taxon>
        <taxon>Bacillota</taxon>
        <taxon>Bacilli</taxon>
        <taxon>Bacillales</taxon>
        <taxon>Paenibacillaceae</taxon>
        <taxon>Paenibacillus</taxon>
    </lineage>
</organism>
<evidence type="ECO:0000313" key="3">
    <source>
        <dbReference type="Proteomes" id="UP001596528"/>
    </source>
</evidence>
<comment type="caution">
    <text evidence="2">The sequence shown here is derived from an EMBL/GenBank/DDBJ whole genome shotgun (WGS) entry which is preliminary data.</text>
</comment>
<accession>A0ABW2V2P1</accession>
<dbReference type="Gene3D" id="3.40.50.720">
    <property type="entry name" value="NAD(P)-binding Rossmann-like Domain"/>
    <property type="match status" value="1"/>
</dbReference>
<dbReference type="SMART" id="SM00881">
    <property type="entry name" value="CoA_binding"/>
    <property type="match status" value="1"/>
</dbReference>
<dbReference type="InterPro" id="IPR036291">
    <property type="entry name" value="NAD(P)-bd_dom_sf"/>
</dbReference>
<dbReference type="RefSeq" id="WP_138787979.1">
    <property type="nucleotide sequence ID" value="NZ_JBHTGQ010000023.1"/>
</dbReference>
<feature type="domain" description="CoA-binding" evidence="1">
    <location>
        <begin position="15"/>
        <end position="109"/>
    </location>
</feature>
<dbReference type="SUPFAM" id="SSF51735">
    <property type="entry name" value="NAD(P)-binding Rossmann-fold domains"/>
    <property type="match status" value="1"/>
</dbReference>
<dbReference type="PANTHER" id="PTHR33303:SF2">
    <property type="entry name" value="COA-BINDING DOMAIN-CONTAINING PROTEIN"/>
    <property type="match status" value="1"/>
</dbReference>
<dbReference type="PANTHER" id="PTHR33303">
    <property type="entry name" value="CYTOPLASMIC PROTEIN-RELATED"/>
    <property type="match status" value="1"/>
</dbReference>
<dbReference type="Pfam" id="PF13380">
    <property type="entry name" value="CoA_binding_2"/>
    <property type="match status" value="1"/>
</dbReference>